<evidence type="ECO:0000256" key="1">
    <source>
        <dbReference type="SAM" id="Phobius"/>
    </source>
</evidence>
<dbReference type="AlphaFoldDB" id="A0AAX6H736"/>
<name>A0AAX6H736_IRIPA</name>
<comment type="caution">
    <text evidence="2">The sequence shown here is derived from an EMBL/GenBank/DDBJ whole genome shotgun (WGS) entry which is preliminary data.</text>
</comment>
<dbReference type="EMBL" id="JANAVB010007397">
    <property type="protein sequence ID" value="KAJ6843182.1"/>
    <property type="molecule type" value="Genomic_DNA"/>
</dbReference>
<evidence type="ECO:0000313" key="3">
    <source>
        <dbReference type="EMBL" id="KAJ6843182.1"/>
    </source>
</evidence>
<keyword evidence="4" id="KW-1185">Reference proteome</keyword>
<reference evidence="2" key="1">
    <citation type="journal article" date="2023" name="GigaByte">
        <title>Genome assembly of the bearded iris, Iris pallida Lam.</title>
        <authorList>
            <person name="Bruccoleri R.E."/>
            <person name="Oakeley E.J."/>
            <person name="Faust A.M.E."/>
            <person name="Altorfer M."/>
            <person name="Dessus-Babus S."/>
            <person name="Burckhardt D."/>
            <person name="Oertli M."/>
            <person name="Naumann U."/>
            <person name="Petersen F."/>
            <person name="Wong J."/>
        </authorList>
    </citation>
    <scope>NUCLEOTIDE SEQUENCE</scope>
    <source>
        <strain evidence="2">GSM-AAB239-AS_SAM_17_03QT</strain>
    </source>
</reference>
<keyword evidence="2" id="KW-0436">Ligase</keyword>
<keyword evidence="1" id="KW-0472">Membrane</keyword>
<feature type="transmembrane region" description="Helical" evidence="1">
    <location>
        <begin position="26"/>
        <end position="46"/>
    </location>
</feature>
<keyword evidence="1" id="KW-0812">Transmembrane</keyword>
<keyword evidence="1" id="KW-1133">Transmembrane helix</keyword>
<reference evidence="2" key="2">
    <citation type="submission" date="2023-04" db="EMBL/GenBank/DDBJ databases">
        <authorList>
            <person name="Bruccoleri R.E."/>
            <person name="Oakeley E.J."/>
            <person name="Faust A.-M."/>
            <person name="Dessus-Babus S."/>
            <person name="Altorfer M."/>
            <person name="Burckhardt D."/>
            <person name="Oertli M."/>
            <person name="Naumann U."/>
            <person name="Petersen F."/>
            <person name="Wong J."/>
        </authorList>
    </citation>
    <scope>NUCLEOTIDE SEQUENCE</scope>
    <source>
        <strain evidence="2">GSM-AAB239-AS_SAM_17_03QT</strain>
        <tissue evidence="2">Leaf</tissue>
    </source>
</reference>
<proteinExistence type="predicted"/>
<accession>A0AAX6H736</accession>
<sequence>MWFVIDGFELCKTIYYLKYRRASMRIIFCGCFSNYSCWFGTVNLSWCWW</sequence>
<dbReference type="EMBL" id="JANAVB010011875">
    <property type="protein sequence ID" value="KAJ6836643.1"/>
    <property type="molecule type" value="Genomic_DNA"/>
</dbReference>
<protein>
    <submittedName>
        <fullName evidence="2">Succinate--CoA ligase [ADP-forming] subunit alpha, mitochondrial</fullName>
    </submittedName>
</protein>
<evidence type="ECO:0000313" key="2">
    <source>
        <dbReference type="EMBL" id="KAJ6836643.1"/>
    </source>
</evidence>
<evidence type="ECO:0000313" key="4">
    <source>
        <dbReference type="Proteomes" id="UP001140949"/>
    </source>
</evidence>
<gene>
    <name evidence="3" type="ORF">M6B38_300650</name>
    <name evidence="2" type="ORF">M6B38_325910</name>
</gene>
<organism evidence="2 4">
    <name type="scientific">Iris pallida</name>
    <name type="common">Sweet iris</name>
    <dbReference type="NCBI Taxonomy" id="29817"/>
    <lineage>
        <taxon>Eukaryota</taxon>
        <taxon>Viridiplantae</taxon>
        <taxon>Streptophyta</taxon>
        <taxon>Embryophyta</taxon>
        <taxon>Tracheophyta</taxon>
        <taxon>Spermatophyta</taxon>
        <taxon>Magnoliopsida</taxon>
        <taxon>Liliopsida</taxon>
        <taxon>Asparagales</taxon>
        <taxon>Iridaceae</taxon>
        <taxon>Iridoideae</taxon>
        <taxon>Irideae</taxon>
        <taxon>Iris</taxon>
    </lineage>
</organism>
<dbReference type="Proteomes" id="UP001140949">
    <property type="component" value="Unassembled WGS sequence"/>
</dbReference>
<dbReference type="GO" id="GO:0016874">
    <property type="term" value="F:ligase activity"/>
    <property type="evidence" value="ECO:0007669"/>
    <property type="project" value="UniProtKB-KW"/>
</dbReference>